<dbReference type="InterPro" id="IPR007208">
    <property type="entry name" value="MrpF/PhaF-like"/>
</dbReference>
<gene>
    <name evidence="9" type="ORF">HELGO_WM13179</name>
</gene>
<evidence type="ECO:0000256" key="8">
    <source>
        <dbReference type="SAM" id="Phobius"/>
    </source>
</evidence>
<keyword evidence="3" id="KW-0813">Transport</keyword>
<dbReference type="PANTHER" id="PTHR34702">
    <property type="entry name" value="NA(+)/H(+) ANTIPORTER SUBUNIT F1"/>
    <property type="match status" value="1"/>
</dbReference>
<organism evidence="9">
    <name type="scientific">uncultured Thiotrichaceae bacterium</name>
    <dbReference type="NCBI Taxonomy" id="298394"/>
    <lineage>
        <taxon>Bacteria</taxon>
        <taxon>Pseudomonadati</taxon>
        <taxon>Pseudomonadota</taxon>
        <taxon>Gammaproteobacteria</taxon>
        <taxon>Thiotrichales</taxon>
        <taxon>Thiotrichaceae</taxon>
        <taxon>environmental samples</taxon>
    </lineage>
</organism>
<dbReference type="Pfam" id="PF04066">
    <property type="entry name" value="MrpF_PhaF"/>
    <property type="match status" value="1"/>
</dbReference>
<reference evidence="9" key="1">
    <citation type="submission" date="2020-01" db="EMBL/GenBank/DDBJ databases">
        <authorList>
            <person name="Meier V. D."/>
            <person name="Meier V D."/>
        </authorList>
    </citation>
    <scope>NUCLEOTIDE SEQUENCE</scope>
    <source>
        <strain evidence="9">HLG_WM_MAG_07</strain>
    </source>
</reference>
<feature type="transmembrane region" description="Helical" evidence="8">
    <location>
        <begin position="69"/>
        <end position="88"/>
    </location>
</feature>
<feature type="transmembrane region" description="Helical" evidence="8">
    <location>
        <begin position="43"/>
        <end position="63"/>
    </location>
</feature>
<sequence length="95" mass="9910">MIADALTTSFSHFAVLIAMGLLLVGLAVGLIRSYVGPDIEDRFTALLLLGTGGAALLLLLAFLLNIPALYDVALVLALLAVVITVAVTRKETSDD</sequence>
<name>A0A6S6SHX0_9GAMM</name>
<dbReference type="AlphaFoldDB" id="A0A6S6SHX0"/>
<proteinExistence type="inferred from homology"/>
<evidence type="ECO:0000313" key="9">
    <source>
        <dbReference type="EMBL" id="CAA6809698.1"/>
    </source>
</evidence>
<evidence type="ECO:0000256" key="7">
    <source>
        <dbReference type="ARBA" id="ARBA00023136"/>
    </source>
</evidence>
<evidence type="ECO:0008006" key="10">
    <source>
        <dbReference type="Google" id="ProtNLM"/>
    </source>
</evidence>
<comment type="similarity">
    <text evidence="2">Belongs to the CPA3 antiporters (TC 2.A.63) subunit F family.</text>
</comment>
<evidence type="ECO:0000256" key="3">
    <source>
        <dbReference type="ARBA" id="ARBA00022448"/>
    </source>
</evidence>
<keyword evidence="6 8" id="KW-1133">Transmembrane helix</keyword>
<dbReference type="GO" id="GO:0005886">
    <property type="term" value="C:plasma membrane"/>
    <property type="evidence" value="ECO:0007669"/>
    <property type="project" value="UniProtKB-SubCell"/>
</dbReference>
<keyword evidence="7 8" id="KW-0472">Membrane</keyword>
<evidence type="ECO:0000256" key="6">
    <source>
        <dbReference type="ARBA" id="ARBA00022989"/>
    </source>
</evidence>
<protein>
    <recommendedName>
        <fullName evidence="10">Multiple resistance and pH regulation protein F</fullName>
    </recommendedName>
</protein>
<dbReference type="EMBL" id="CACVAY010000040">
    <property type="protein sequence ID" value="CAA6809698.1"/>
    <property type="molecule type" value="Genomic_DNA"/>
</dbReference>
<comment type="subcellular location">
    <subcellularLocation>
        <location evidence="1">Cell membrane</location>
        <topology evidence="1">Multi-pass membrane protein</topology>
    </subcellularLocation>
</comment>
<keyword evidence="5 8" id="KW-0812">Transmembrane</keyword>
<dbReference type="PANTHER" id="PTHR34702:SF1">
    <property type="entry name" value="NA(+)_H(+) ANTIPORTER SUBUNIT F"/>
    <property type="match status" value="1"/>
</dbReference>
<evidence type="ECO:0000256" key="5">
    <source>
        <dbReference type="ARBA" id="ARBA00022692"/>
    </source>
</evidence>
<dbReference type="GO" id="GO:0015385">
    <property type="term" value="F:sodium:proton antiporter activity"/>
    <property type="evidence" value="ECO:0007669"/>
    <property type="project" value="TreeGrafter"/>
</dbReference>
<accession>A0A6S6SHX0</accession>
<evidence type="ECO:0000256" key="1">
    <source>
        <dbReference type="ARBA" id="ARBA00004651"/>
    </source>
</evidence>
<evidence type="ECO:0000256" key="2">
    <source>
        <dbReference type="ARBA" id="ARBA00009212"/>
    </source>
</evidence>
<keyword evidence="4" id="KW-1003">Cell membrane</keyword>
<evidence type="ECO:0000256" key="4">
    <source>
        <dbReference type="ARBA" id="ARBA00022475"/>
    </source>
</evidence>
<feature type="transmembrane region" description="Helical" evidence="8">
    <location>
        <begin position="12"/>
        <end position="31"/>
    </location>
</feature>